<keyword evidence="1" id="KW-1133">Transmembrane helix</keyword>
<evidence type="ECO:0000256" key="1">
    <source>
        <dbReference type="SAM" id="Phobius"/>
    </source>
</evidence>
<organism evidence="2 3">
    <name type="scientific">Brachionus plicatilis</name>
    <name type="common">Marine rotifer</name>
    <name type="synonym">Brachionus muelleri</name>
    <dbReference type="NCBI Taxonomy" id="10195"/>
    <lineage>
        <taxon>Eukaryota</taxon>
        <taxon>Metazoa</taxon>
        <taxon>Spiralia</taxon>
        <taxon>Gnathifera</taxon>
        <taxon>Rotifera</taxon>
        <taxon>Eurotatoria</taxon>
        <taxon>Monogononta</taxon>
        <taxon>Pseudotrocha</taxon>
        <taxon>Ploima</taxon>
        <taxon>Brachionidae</taxon>
        <taxon>Brachionus</taxon>
    </lineage>
</organism>
<evidence type="ECO:0000313" key="3">
    <source>
        <dbReference type="Proteomes" id="UP000276133"/>
    </source>
</evidence>
<proteinExistence type="predicted"/>
<accession>A0A3M7PXZ8</accession>
<protein>
    <submittedName>
        <fullName evidence="2">Uncharacterized protein</fullName>
    </submittedName>
</protein>
<name>A0A3M7PXZ8_BRAPC</name>
<gene>
    <name evidence="2" type="ORF">BpHYR1_029282</name>
</gene>
<feature type="transmembrane region" description="Helical" evidence="1">
    <location>
        <begin position="41"/>
        <end position="65"/>
    </location>
</feature>
<dbReference type="Proteomes" id="UP000276133">
    <property type="component" value="Unassembled WGS sequence"/>
</dbReference>
<sequence>MKRSYGSHSRYILKTCDVKVMNLSFFLLIENFLKNNFFQSIYFILLIIIDTIATIRMITIIKLLLKYITRIELSNCSFKVHLKKIVPFIMKFVTAWLAASNIEKENFIKFKRKENKKP</sequence>
<reference evidence="2 3" key="1">
    <citation type="journal article" date="2018" name="Sci. Rep.">
        <title>Genomic signatures of local adaptation to the degree of environmental predictability in rotifers.</title>
        <authorList>
            <person name="Franch-Gras L."/>
            <person name="Hahn C."/>
            <person name="Garcia-Roger E.M."/>
            <person name="Carmona M.J."/>
            <person name="Serra M."/>
            <person name="Gomez A."/>
        </authorList>
    </citation>
    <scope>NUCLEOTIDE SEQUENCE [LARGE SCALE GENOMIC DNA]</scope>
    <source>
        <strain evidence="2">HYR1</strain>
    </source>
</reference>
<keyword evidence="3" id="KW-1185">Reference proteome</keyword>
<keyword evidence="1" id="KW-0472">Membrane</keyword>
<comment type="caution">
    <text evidence="2">The sequence shown here is derived from an EMBL/GenBank/DDBJ whole genome shotgun (WGS) entry which is preliminary data.</text>
</comment>
<dbReference type="AlphaFoldDB" id="A0A3M7PXZ8"/>
<dbReference type="EMBL" id="REGN01008415">
    <property type="protein sequence ID" value="RNA03621.1"/>
    <property type="molecule type" value="Genomic_DNA"/>
</dbReference>
<evidence type="ECO:0000313" key="2">
    <source>
        <dbReference type="EMBL" id="RNA03621.1"/>
    </source>
</evidence>
<keyword evidence="1" id="KW-0812">Transmembrane</keyword>